<organism evidence="1 2">
    <name type="scientific">Phenylobacterium ferrooxidans</name>
    <dbReference type="NCBI Taxonomy" id="2982689"/>
    <lineage>
        <taxon>Bacteria</taxon>
        <taxon>Pseudomonadati</taxon>
        <taxon>Pseudomonadota</taxon>
        <taxon>Alphaproteobacteria</taxon>
        <taxon>Caulobacterales</taxon>
        <taxon>Caulobacteraceae</taxon>
        <taxon>Phenylobacterium</taxon>
    </lineage>
</organism>
<protein>
    <submittedName>
        <fullName evidence="1">Uncharacterized protein</fullName>
    </submittedName>
</protein>
<evidence type="ECO:0000313" key="1">
    <source>
        <dbReference type="EMBL" id="MFD3262714.1"/>
    </source>
</evidence>
<sequence>MFHGYGIAICHPDFREPFQEVACEAPERLKLRTEARNFFYQGRNGESFSGSTLDKPPLRQLLEVTAGGFDRQ</sequence>
<dbReference type="RefSeq" id="WP_377367097.1">
    <property type="nucleotide sequence ID" value="NZ_JAOTJD010000002.1"/>
</dbReference>
<accession>A0ABW6CIW9</accession>
<evidence type="ECO:0000313" key="2">
    <source>
        <dbReference type="Proteomes" id="UP001598130"/>
    </source>
</evidence>
<name>A0ABW6CIW9_9CAUL</name>
<proteinExistence type="predicted"/>
<reference evidence="1 2" key="1">
    <citation type="submission" date="2022-09" db="EMBL/GenBank/DDBJ databases">
        <title>New species of Phenylobacterium.</title>
        <authorList>
            <person name="Mieszkin S."/>
        </authorList>
    </citation>
    <scope>NUCLEOTIDE SEQUENCE [LARGE SCALE GENOMIC DNA]</scope>
    <source>
        <strain evidence="1 2">HK31-G</strain>
    </source>
</reference>
<dbReference type="EMBL" id="JAOTJD010000002">
    <property type="protein sequence ID" value="MFD3262714.1"/>
    <property type="molecule type" value="Genomic_DNA"/>
</dbReference>
<comment type="caution">
    <text evidence="1">The sequence shown here is derived from an EMBL/GenBank/DDBJ whole genome shotgun (WGS) entry which is preliminary data.</text>
</comment>
<dbReference type="Proteomes" id="UP001598130">
    <property type="component" value="Unassembled WGS sequence"/>
</dbReference>
<keyword evidence="2" id="KW-1185">Reference proteome</keyword>
<gene>
    <name evidence="1" type="ORF">OCL97_01915</name>
</gene>